<dbReference type="InterPro" id="IPR029058">
    <property type="entry name" value="AB_hydrolase_fold"/>
</dbReference>
<accession>A0A941IMN1</accession>
<comment type="caution">
    <text evidence="2">The sequence shown here is derived from an EMBL/GenBank/DDBJ whole genome shotgun (WGS) entry which is preliminary data.</text>
</comment>
<dbReference type="AlphaFoldDB" id="A0A941IMN1"/>
<dbReference type="InterPro" id="IPR000801">
    <property type="entry name" value="Esterase-like"/>
</dbReference>
<sequence>MPSASPRPLWALASVVTLSMTALLVTAAYIDGVGPAPAAAAAPRFAVPPTSVSRTAHPGTRPGTPPAHAAAPSIPSQGTSAVPTSAAAPAVGGATPAASTSAAAAPAAAPPVSSPTPSATSSTPVPISVPPPGGTADDGSFIQSETWLDPRMADLRVGSFAVGAIVPVRIIVPENWGADPNGVTWPVLYLLHGAHDDYTAWTRETDIESFVADKSVVVVMPEDGPTGIPTRWWNGGKQTPDYETFDAVELMQLLKRDFNASSKRAIAGVSTGGYGAIMMSAHYPGTFVAAASYSGLLNTTYPGMPAVMRAIVAREDIQPDALWGDPLHNVQLWNDDNPYAHAVNLRWTSLFISCGDGKGTSGVKPGSSDVQLGQTLEQAIQPQNIAFADRLGVLGIPVRSDFYSGGVHNWSSWRGTFAASWPMLAAGLGLQS</sequence>
<proteinExistence type="predicted"/>
<dbReference type="InterPro" id="IPR050583">
    <property type="entry name" value="Mycobacterial_A85_antigen"/>
</dbReference>
<feature type="region of interest" description="Disordered" evidence="1">
    <location>
        <begin position="49"/>
        <end position="141"/>
    </location>
</feature>
<protein>
    <recommendedName>
        <fullName evidence="4">Esterase</fullName>
    </recommendedName>
</protein>
<dbReference type="Gene3D" id="3.40.50.1820">
    <property type="entry name" value="alpha/beta hydrolase"/>
    <property type="match status" value="1"/>
</dbReference>
<dbReference type="GO" id="GO:0016747">
    <property type="term" value="F:acyltransferase activity, transferring groups other than amino-acyl groups"/>
    <property type="evidence" value="ECO:0007669"/>
    <property type="project" value="TreeGrafter"/>
</dbReference>
<evidence type="ECO:0000313" key="3">
    <source>
        <dbReference type="Proteomes" id="UP000676325"/>
    </source>
</evidence>
<dbReference type="SUPFAM" id="SSF53474">
    <property type="entry name" value="alpha/beta-Hydrolases"/>
    <property type="match status" value="1"/>
</dbReference>
<evidence type="ECO:0000313" key="2">
    <source>
        <dbReference type="EMBL" id="MBR7830158.1"/>
    </source>
</evidence>
<evidence type="ECO:0000256" key="1">
    <source>
        <dbReference type="SAM" id="MobiDB-lite"/>
    </source>
</evidence>
<dbReference type="EMBL" id="JAGSOH010000117">
    <property type="protein sequence ID" value="MBR7830158.1"/>
    <property type="molecule type" value="Genomic_DNA"/>
</dbReference>
<keyword evidence="3" id="KW-1185">Reference proteome</keyword>
<dbReference type="PANTHER" id="PTHR48098">
    <property type="entry name" value="ENTEROCHELIN ESTERASE-RELATED"/>
    <property type="match status" value="1"/>
</dbReference>
<feature type="compositionally biased region" description="Low complexity" evidence="1">
    <location>
        <begin position="115"/>
        <end position="126"/>
    </location>
</feature>
<evidence type="ECO:0008006" key="4">
    <source>
        <dbReference type="Google" id="ProtNLM"/>
    </source>
</evidence>
<reference evidence="2" key="1">
    <citation type="submission" date="2021-04" db="EMBL/GenBank/DDBJ databases">
        <title>Genome based classification of Actinospica acidithermotolerans sp. nov., an actinobacterium isolated from an Indonesian hot spring.</title>
        <authorList>
            <person name="Kusuma A.B."/>
            <person name="Putra K.E."/>
            <person name="Nafisah S."/>
            <person name="Loh J."/>
            <person name="Nouioui I."/>
            <person name="Goodfellow M."/>
        </authorList>
    </citation>
    <scope>NUCLEOTIDE SEQUENCE</scope>
    <source>
        <strain evidence="2">MGRD01-02</strain>
    </source>
</reference>
<dbReference type="Proteomes" id="UP000676325">
    <property type="component" value="Unassembled WGS sequence"/>
</dbReference>
<organism evidence="2 3">
    <name type="scientific">Actinospica acidithermotolerans</name>
    <dbReference type="NCBI Taxonomy" id="2828514"/>
    <lineage>
        <taxon>Bacteria</taxon>
        <taxon>Bacillati</taxon>
        <taxon>Actinomycetota</taxon>
        <taxon>Actinomycetes</taxon>
        <taxon>Catenulisporales</taxon>
        <taxon>Actinospicaceae</taxon>
        <taxon>Actinospica</taxon>
    </lineage>
</organism>
<gene>
    <name evidence="2" type="ORF">KDK95_27895</name>
</gene>
<dbReference type="PANTHER" id="PTHR48098:SF1">
    <property type="entry name" value="DIACYLGLYCEROL ACYLTRANSFERASE_MYCOLYLTRANSFERASE AG85A"/>
    <property type="match status" value="1"/>
</dbReference>
<dbReference type="Pfam" id="PF00756">
    <property type="entry name" value="Esterase"/>
    <property type="match status" value="1"/>
</dbReference>
<feature type="compositionally biased region" description="Low complexity" evidence="1">
    <location>
        <begin position="66"/>
        <end position="107"/>
    </location>
</feature>
<name>A0A941IMN1_9ACTN</name>